<name>A0A1J1HG01_9DIPT</name>
<protein>
    <submittedName>
        <fullName evidence="1">CLUMA_CG000732, isoform A</fullName>
    </submittedName>
</protein>
<dbReference type="Proteomes" id="UP000183832">
    <property type="component" value="Unassembled WGS sequence"/>
</dbReference>
<accession>A0A1J1HG01</accession>
<dbReference type="EMBL" id="CVRI01000002">
    <property type="protein sequence ID" value="CRK86911.1"/>
    <property type="molecule type" value="Genomic_DNA"/>
</dbReference>
<reference evidence="1 2" key="1">
    <citation type="submission" date="2015-04" db="EMBL/GenBank/DDBJ databases">
        <authorList>
            <person name="Syromyatnikov M.Y."/>
            <person name="Popov V.N."/>
        </authorList>
    </citation>
    <scope>NUCLEOTIDE SEQUENCE [LARGE SCALE GENOMIC DNA]</scope>
</reference>
<evidence type="ECO:0000313" key="2">
    <source>
        <dbReference type="Proteomes" id="UP000183832"/>
    </source>
</evidence>
<organism evidence="1 2">
    <name type="scientific">Clunio marinus</name>
    <dbReference type="NCBI Taxonomy" id="568069"/>
    <lineage>
        <taxon>Eukaryota</taxon>
        <taxon>Metazoa</taxon>
        <taxon>Ecdysozoa</taxon>
        <taxon>Arthropoda</taxon>
        <taxon>Hexapoda</taxon>
        <taxon>Insecta</taxon>
        <taxon>Pterygota</taxon>
        <taxon>Neoptera</taxon>
        <taxon>Endopterygota</taxon>
        <taxon>Diptera</taxon>
        <taxon>Nematocera</taxon>
        <taxon>Chironomoidea</taxon>
        <taxon>Chironomidae</taxon>
        <taxon>Clunio</taxon>
    </lineage>
</organism>
<dbReference type="AlphaFoldDB" id="A0A1J1HG01"/>
<keyword evidence="2" id="KW-1185">Reference proteome</keyword>
<evidence type="ECO:0000313" key="1">
    <source>
        <dbReference type="EMBL" id="CRK86911.1"/>
    </source>
</evidence>
<proteinExistence type="predicted"/>
<gene>
    <name evidence="1" type="ORF">CLUMA_CG000732</name>
</gene>
<sequence length="100" mass="11711">MDIIELRIKKCINRTAAVGICVCWRRTVRLTNAIINLFKNLMSRNESLEVSQSSNNSLSLKGWHNVFYGLILCDKLMRLQILLTTWQKNDFLNHEINFRA</sequence>